<dbReference type="InterPro" id="IPR002859">
    <property type="entry name" value="PKD/REJ-like"/>
</dbReference>
<reference evidence="2" key="1">
    <citation type="submission" date="2021-02" db="EMBL/GenBank/DDBJ databases">
        <authorList>
            <person name="Nowell W R."/>
        </authorList>
    </citation>
    <scope>NUCLEOTIDE SEQUENCE</scope>
</reference>
<dbReference type="Proteomes" id="UP000663862">
    <property type="component" value="Unassembled WGS sequence"/>
</dbReference>
<protein>
    <recommendedName>
        <fullName evidence="1">PKD/REJ-like domain-containing protein</fullName>
    </recommendedName>
</protein>
<evidence type="ECO:0000313" key="2">
    <source>
        <dbReference type="EMBL" id="CAF4457253.1"/>
    </source>
</evidence>
<proteinExistence type="predicted"/>
<evidence type="ECO:0000313" key="3">
    <source>
        <dbReference type="Proteomes" id="UP000663862"/>
    </source>
</evidence>
<sequence>MNTSTAGNYSFQSKGTTDIYGYLYNKTFTPNNTSLNFITQDDDSGDGTNFKFNANMFAFQSAVLVVTTYSVSRTAAFKVIIDGPARVSCGPYVSMPLAITCRTSTPNNTAACSAPIITLMPGSSSLEKPLQFRRSQDFYINANINRSCVTSLGAVSNWAISICNTECRSPISIHHSIIRTVNELYVPAKTLEYGIYELKLTVTMVEFPILSTSVASYIKINPSGITAVLVPLGTSMITHGHEQTLTLDPGTYSKDPDSDVFNATQWNYTYYCRIYGSPNSSESWIPIDHNETLRHSSSCFSNQSSDVKPWYYRSNESRSSITILAYSLATNQTYQFMVTMDHIHNTSLQATGYALVIVENNRSQVIAIGCVISTMCSHNLEFQDINPSTQVALFSRPVNKSASLINITWNVYYVLTNSSTNVQNWTLFTHTVGKYRDTWFFGNNTSNFTASKQLFQEHPNITLWRFEVIYTFKQEISLSALNFKIKKPPQPGNWSIAPPNGTTSTKFILSCEDQPDIDEIKDYSFFAWTAGLRERLMLGVTTAQTFEVLLPVGDRNPSSVIVIVQVRDKLNCITETNTTAVSVTSEYTHITSFIDIIKTTSNNNGIAIHMNPLVQLLENSNPDVIAQVVTTVSQVFNQLNTEIIESAVKIGIPAETVSVSSLGSRTINASSESPSDSTLIQYMQQLNNHATAREYLMKKINNSQIITSDNFLLQASSLAQLTQATNQLTRSTCLIASSKCLALALALKDMNNTISFEDTQMAADHIMQCATNVLSAINMPLQQRGKALDIDLADTTAKVDKAAVDLESNWADINLLNNKDKLIYERNIYEQNLIANTIANQANETMVAITTALKVHLNIHQSITVNTTAVFASWETALKTSLFNKTIQPFDSAKIHLPLTLNSNLSDSEVVSLRFVMQPLALASATHSQVNTSMSTMISFSVLDSNGTEIPIVTDDEHPIEIIIPRDPNFIIPPMILHNVTKMYAPTQQFHFQTFNITQSNENLTVSLHFEMRPRNPSLNYLLILKFDGQPHLNSTIKNIDDWSLLCSSNMSEDGIHKYFINNNRSAAHQLVHFGLRELNQTEPCWQNLSTIPVYDAPFNFSSDYELRIYTSACYYLDSNNNWQSDGILVGSKTNHYQTQCFSTHLSTFTGSYANAVNLIIESSVVPANDTIDIVYMNTLHSSNDCANDSNAFILAISK</sequence>
<evidence type="ECO:0000259" key="1">
    <source>
        <dbReference type="Pfam" id="PF02010"/>
    </source>
</evidence>
<accession>A0A820SS99</accession>
<dbReference type="AlphaFoldDB" id="A0A820SS99"/>
<name>A0A820SS99_9BILA</name>
<comment type="caution">
    <text evidence="2">The sequence shown here is derived from an EMBL/GenBank/DDBJ whole genome shotgun (WGS) entry which is preliminary data.</text>
</comment>
<feature type="domain" description="PKD/REJ-like" evidence="1">
    <location>
        <begin position="143"/>
        <end position="585"/>
    </location>
</feature>
<organism evidence="2 3">
    <name type="scientific">Rotaria socialis</name>
    <dbReference type="NCBI Taxonomy" id="392032"/>
    <lineage>
        <taxon>Eukaryota</taxon>
        <taxon>Metazoa</taxon>
        <taxon>Spiralia</taxon>
        <taxon>Gnathifera</taxon>
        <taxon>Rotifera</taxon>
        <taxon>Eurotatoria</taxon>
        <taxon>Bdelloidea</taxon>
        <taxon>Philodinida</taxon>
        <taxon>Philodinidae</taxon>
        <taxon>Rotaria</taxon>
    </lineage>
</organism>
<dbReference type="Pfam" id="PF02010">
    <property type="entry name" value="REJ"/>
    <property type="match status" value="1"/>
</dbReference>
<dbReference type="EMBL" id="CAJOBQ010001117">
    <property type="protein sequence ID" value="CAF4457253.1"/>
    <property type="molecule type" value="Genomic_DNA"/>
</dbReference>
<gene>
    <name evidence="2" type="ORF">TSG867_LOCUS17490</name>
</gene>